<keyword evidence="3" id="KW-1185">Reference proteome</keyword>
<keyword evidence="1" id="KW-0472">Membrane</keyword>
<organism evidence="2 3">
    <name type="scientific">Pelagihabitans pacificus</name>
    <dbReference type="NCBI Taxonomy" id="2696054"/>
    <lineage>
        <taxon>Bacteria</taxon>
        <taxon>Pseudomonadati</taxon>
        <taxon>Bacteroidota</taxon>
        <taxon>Flavobacteriia</taxon>
        <taxon>Flavobacteriales</taxon>
        <taxon>Flavobacteriaceae</taxon>
        <taxon>Pelagihabitans</taxon>
    </lineage>
</organism>
<dbReference type="RefSeq" id="WP_152574502.1">
    <property type="nucleotide sequence ID" value="NZ_VIKU02000003.1"/>
</dbReference>
<reference evidence="2" key="2">
    <citation type="submission" date="2020-03" db="EMBL/GenBank/DDBJ databases">
        <title>Flavobacteriaceae bacterium strain TP-CH-4, a member of the family Flavobacteriaceae isolated from a deep-sea seamount.</title>
        <authorList>
            <person name="Zhang D.-C."/>
        </authorList>
    </citation>
    <scope>NUCLEOTIDE SEQUENCE</scope>
    <source>
        <strain evidence="2">TP-CH-4</strain>
    </source>
</reference>
<proteinExistence type="predicted"/>
<protein>
    <submittedName>
        <fullName evidence="2">Uncharacterized protein</fullName>
    </submittedName>
</protein>
<reference evidence="2" key="1">
    <citation type="submission" date="2019-07" db="EMBL/GenBank/DDBJ databases">
        <authorList>
            <person name="De-Chao Zhang Q."/>
        </authorList>
    </citation>
    <scope>NUCLEOTIDE SEQUENCE</scope>
    <source>
        <strain evidence="2">TP-CH-4</strain>
    </source>
</reference>
<accession>A0A967AYM9</accession>
<dbReference type="Proteomes" id="UP000707206">
    <property type="component" value="Unassembled WGS sequence"/>
</dbReference>
<evidence type="ECO:0000256" key="1">
    <source>
        <dbReference type="SAM" id="Phobius"/>
    </source>
</evidence>
<name>A0A967AYM9_9FLAO</name>
<evidence type="ECO:0000313" key="3">
    <source>
        <dbReference type="Proteomes" id="UP000707206"/>
    </source>
</evidence>
<dbReference type="EMBL" id="VIKU02000003">
    <property type="protein sequence ID" value="NHF59997.1"/>
    <property type="molecule type" value="Genomic_DNA"/>
</dbReference>
<evidence type="ECO:0000313" key="2">
    <source>
        <dbReference type="EMBL" id="NHF59997.1"/>
    </source>
</evidence>
<keyword evidence="1" id="KW-0812">Transmembrane</keyword>
<comment type="caution">
    <text evidence="2">The sequence shown here is derived from an EMBL/GenBank/DDBJ whole genome shotgun (WGS) entry which is preliminary data.</text>
</comment>
<sequence>MKKFRFWTADKIVSFVAIFISLLTLFIFIRQTNIIEQQSHLSVMPYILVETSESGATNTFSIDLVNHGVGPAFIDRTNIRYLGRDYSMQLRDFVAQYLPGTDSVQVINYTTILKGTALRSGDAINVLTVGGGAKSYNDFLKAAKELTKDRFSYEIEYRSIYGDRWRLVSAMDAMEQLPEALKD</sequence>
<dbReference type="AlphaFoldDB" id="A0A967AYM9"/>
<keyword evidence="1" id="KW-1133">Transmembrane helix</keyword>
<gene>
    <name evidence="2" type="ORF">FK220_011635</name>
</gene>
<feature type="transmembrane region" description="Helical" evidence="1">
    <location>
        <begin position="12"/>
        <end position="29"/>
    </location>
</feature>